<feature type="domain" description="MacB-like periplasmic core" evidence="9">
    <location>
        <begin position="22"/>
        <end position="238"/>
    </location>
</feature>
<dbReference type="AlphaFoldDB" id="W0EAK5"/>
<evidence type="ECO:0000256" key="7">
    <source>
        <dbReference type="SAM" id="Phobius"/>
    </source>
</evidence>
<organism evidence="10 11">
    <name type="scientific">Desulfitobacterium metallireducens DSM 15288</name>
    <dbReference type="NCBI Taxonomy" id="871968"/>
    <lineage>
        <taxon>Bacteria</taxon>
        <taxon>Bacillati</taxon>
        <taxon>Bacillota</taxon>
        <taxon>Clostridia</taxon>
        <taxon>Eubacteriales</taxon>
        <taxon>Desulfitobacteriaceae</taxon>
        <taxon>Desulfitobacterium</taxon>
    </lineage>
</organism>
<keyword evidence="4 7" id="KW-1133">Transmembrane helix</keyword>
<evidence type="ECO:0000259" key="9">
    <source>
        <dbReference type="Pfam" id="PF12704"/>
    </source>
</evidence>
<feature type="transmembrane region" description="Helical" evidence="7">
    <location>
        <begin position="322"/>
        <end position="355"/>
    </location>
</feature>
<evidence type="ECO:0000256" key="4">
    <source>
        <dbReference type="ARBA" id="ARBA00022989"/>
    </source>
</evidence>
<keyword evidence="5 7" id="KW-0472">Membrane</keyword>
<keyword evidence="11" id="KW-1185">Reference proteome</keyword>
<dbReference type="InterPro" id="IPR025857">
    <property type="entry name" value="MacB_PCD"/>
</dbReference>
<comment type="subcellular location">
    <subcellularLocation>
        <location evidence="1">Cell membrane</location>
        <topology evidence="1">Multi-pass membrane protein</topology>
    </subcellularLocation>
</comment>
<feature type="transmembrane region" description="Helical" evidence="7">
    <location>
        <begin position="21"/>
        <end position="43"/>
    </location>
</feature>
<dbReference type="eggNOG" id="COG0577">
    <property type="taxonomic scope" value="Bacteria"/>
</dbReference>
<dbReference type="KEGG" id="dmt:DESME_13365"/>
<evidence type="ECO:0000313" key="10">
    <source>
        <dbReference type="EMBL" id="AHF07900.1"/>
    </source>
</evidence>
<reference evidence="10 11" key="1">
    <citation type="submission" date="2013-12" db="EMBL/GenBank/DDBJ databases">
        <authorList>
            <consortium name="DOE Joint Genome Institute"/>
            <person name="Smidt H."/>
            <person name="Huntemann M."/>
            <person name="Han J."/>
            <person name="Chen A."/>
            <person name="Kyrpides N."/>
            <person name="Mavromatis K."/>
            <person name="Markowitz V."/>
            <person name="Palaniappan K."/>
            <person name="Ivanova N."/>
            <person name="Schaumberg A."/>
            <person name="Pati A."/>
            <person name="Liolios K."/>
            <person name="Nordberg H.P."/>
            <person name="Cantor M.N."/>
            <person name="Hua S.X."/>
            <person name="Woyke T."/>
        </authorList>
    </citation>
    <scope>NUCLEOTIDE SEQUENCE [LARGE SCALE GENOMIC DNA]</scope>
    <source>
        <strain evidence="11">DSM 15288</strain>
    </source>
</reference>
<keyword evidence="3 7" id="KW-0812">Transmembrane</keyword>
<dbReference type="STRING" id="871968.DESME_13365"/>
<evidence type="ECO:0000256" key="5">
    <source>
        <dbReference type="ARBA" id="ARBA00023136"/>
    </source>
</evidence>
<dbReference type="OrthoDB" id="9770036at2"/>
<keyword evidence="2" id="KW-1003">Cell membrane</keyword>
<evidence type="ECO:0000259" key="8">
    <source>
        <dbReference type="Pfam" id="PF02687"/>
    </source>
</evidence>
<feature type="domain" description="ABC3 transporter permease C-terminal" evidence="8">
    <location>
        <begin position="280"/>
        <end position="393"/>
    </location>
</feature>
<dbReference type="GO" id="GO:0022857">
    <property type="term" value="F:transmembrane transporter activity"/>
    <property type="evidence" value="ECO:0007669"/>
    <property type="project" value="TreeGrafter"/>
</dbReference>
<dbReference type="Pfam" id="PF12704">
    <property type="entry name" value="MacB_PCD"/>
    <property type="match status" value="1"/>
</dbReference>
<dbReference type="PANTHER" id="PTHR30572:SF4">
    <property type="entry name" value="ABC TRANSPORTER PERMEASE YTRF"/>
    <property type="match status" value="1"/>
</dbReference>
<evidence type="ECO:0000256" key="2">
    <source>
        <dbReference type="ARBA" id="ARBA00022475"/>
    </source>
</evidence>
<dbReference type="HOGENOM" id="CLU_000604_8_0_9"/>
<dbReference type="InterPro" id="IPR003838">
    <property type="entry name" value="ABC3_permease_C"/>
</dbReference>
<dbReference type="InterPro" id="IPR050250">
    <property type="entry name" value="Macrolide_Exporter_MacB"/>
</dbReference>
<evidence type="ECO:0000256" key="3">
    <source>
        <dbReference type="ARBA" id="ARBA00022692"/>
    </source>
</evidence>
<dbReference type="Pfam" id="PF02687">
    <property type="entry name" value="FtsX"/>
    <property type="match status" value="1"/>
</dbReference>
<proteinExistence type="inferred from homology"/>
<protein>
    <submittedName>
        <fullName evidence="10">Permease</fullName>
    </submittedName>
</protein>
<name>W0EAK5_9FIRM</name>
<dbReference type="Proteomes" id="UP000010847">
    <property type="component" value="Chromosome"/>
</dbReference>
<evidence type="ECO:0000256" key="6">
    <source>
        <dbReference type="ARBA" id="ARBA00038076"/>
    </source>
</evidence>
<evidence type="ECO:0000256" key="1">
    <source>
        <dbReference type="ARBA" id="ARBA00004651"/>
    </source>
</evidence>
<dbReference type="EMBL" id="CP007032">
    <property type="protein sequence ID" value="AHF07900.1"/>
    <property type="molecule type" value="Genomic_DNA"/>
</dbReference>
<comment type="similarity">
    <text evidence="6">Belongs to the ABC-4 integral membrane protein family.</text>
</comment>
<dbReference type="PANTHER" id="PTHR30572">
    <property type="entry name" value="MEMBRANE COMPONENT OF TRANSPORTER-RELATED"/>
    <property type="match status" value="1"/>
</dbReference>
<feature type="transmembrane region" description="Helical" evidence="7">
    <location>
        <begin position="361"/>
        <end position="383"/>
    </location>
</feature>
<sequence>MSLLESLRGALTSLKANKLRAGLTMLGIIIGIAAVITVVTIGLGGKAAVMQELEKTGVNLFIIHPKSNGQSNTSEGTKLTWQDTDSLKRALPQVKSLIPASSDYGTLEVNQKSTSAIVVGTTPEFAEARRREVAIGRFFSEDEMASNRRVVVIDEKMADILFGAGNPLGQQVMIHHVPCRVIGVLAKDESTFAQFDPMAQQSSFSYMPWGTWSDIFGTRRVDQLEGTTFDKGDLEAATTTAKRILNQRHGTTDGYEIFNVQQLVEAADKITKILTSIISLVAAISLFVGGIGIMNIMLVSVTERTREIGLRKAVGAKERDILMQFLLEATVVSLIGGLIGIALGSVSAVLIANFLKWPPLLSSWAILTAVTFSIAVGVFFGYYPARKAAKLEPMAALRYE</sequence>
<accession>W0EAK5</accession>
<evidence type="ECO:0000313" key="11">
    <source>
        <dbReference type="Proteomes" id="UP000010847"/>
    </source>
</evidence>
<dbReference type="GO" id="GO:0005886">
    <property type="term" value="C:plasma membrane"/>
    <property type="evidence" value="ECO:0007669"/>
    <property type="project" value="UniProtKB-SubCell"/>
</dbReference>
<feature type="transmembrane region" description="Helical" evidence="7">
    <location>
        <begin position="277"/>
        <end position="301"/>
    </location>
</feature>
<dbReference type="RefSeq" id="WP_006715847.1">
    <property type="nucleotide sequence ID" value="NZ_CP007032.1"/>
</dbReference>
<gene>
    <name evidence="10" type="ORF">DESME_13365</name>
</gene>